<feature type="signal peptide" evidence="5">
    <location>
        <begin position="1"/>
        <end position="17"/>
    </location>
</feature>
<gene>
    <name evidence="7" type="ORF">NLI96_g536</name>
</gene>
<keyword evidence="8" id="KW-1185">Reference proteome</keyword>
<evidence type="ECO:0000259" key="6">
    <source>
        <dbReference type="Pfam" id="PF00326"/>
    </source>
</evidence>
<keyword evidence="3" id="KW-0378">Hydrolase</keyword>
<dbReference type="AlphaFoldDB" id="A0AAD5VCI5"/>
<evidence type="ECO:0000256" key="3">
    <source>
        <dbReference type="ARBA" id="ARBA00022801"/>
    </source>
</evidence>
<dbReference type="GO" id="GO:0006508">
    <property type="term" value="P:proteolysis"/>
    <property type="evidence" value="ECO:0007669"/>
    <property type="project" value="InterPro"/>
</dbReference>
<dbReference type="EMBL" id="JANAWD010000008">
    <property type="protein sequence ID" value="KAJ3491683.1"/>
    <property type="molecule type" value="Genomic_DNA"/>
</dbReference>
<evidence type="ECO:0000313" key="8">
    <source>
        <dbReference type="Proteomes" id="UP001212997"/>
    </source>
</evidence>
<keyword evidence="2 5" id="KW-0732">Signal</keyword>
<comment type="caution">
    <text evidence="7">The sequence shown here is derived from an EMBL/GenBank/DDBJ whole genome shotgun (WGS) entry which is preliminary data.</text>
</comment>
<dbReference type="SUPFAM" id="SSF53474">
    <property type="entry name" value="alpha/beta-Hydrolases"/>
    <property type="match status" value="1"/>
</dbReference>
<dbReference type="InterPro" id="IPR029058">
    <property type="entry name" value="AB_hydrolase_fold"/>
</dbReference>
<dbReference type="GO" id="GO:0004252">
    <property type="term" value="F:serine-type endopeptidase activity"/>
    <property type="evidence" value="ECO:0007669"/>
    <property type="project" value="TreeGrafter"/>
</dbReference>
<evidence type="ECO:0000313" key="7">
    <source>
        <dbReference type="EMBL" id="KAJ3491683.1"/>
    </source>
</evidence>
<evidence type="ECO:0000256" key="5">
    <source>
        <dbReference type="SAM" id="SignalP"/>
    </source>
</evidence>
<organism evidence="7 8">
    <name type="scientific">Meripilus lineatus</name>
    <dbReference type="NCBI Taxonomy" id="2056292"/>
    <lineage>
        <taxon>Eukaryota</taxon>
        <taxon>Fungi</taxon>
        <taxon>Dikarya</taxon>
        <taxon>Basidiomycota</taxon>
        <taxon>Agaricomycotina</taxon>
        <taxon>Agaricomycetes</taxon>
        <taxon>Polyporales</taxon>
        <taxon>Meripilaceae</taxon>
        <taxon>Meripilus</taxon>
    </lineage>
</organism>
<dbReference type="PANTHER" id="PTHR42776:SF13">
    <property type="entry name" value="DIPEPTIDYL-PEPTIDASE 5"/>
    <property type="match status" value="1"/>
</dbReference>
<proteinExistence type="inferred from homology"/>
<feature type="domain" description="Peptidase S9 prolyl oligopeptidase catalytic" evidence="6">
    <location>
        <begin position="588"/>
        <end position="772"/>
    </location>
</feature>
<reference evidence="7" key="1">
    <citation type="submission" date="2022-07" db="EMBL/GenBank/DDBJ databases">
        <title>Genome Sequence of Physisporinus lineatus.</title>
        <authorList>
            <person name="Buettner E."/>
        </authorList>
    </citation>
    <scope>NUCLEOTIDE SEQUENCE</scope>
    <source>
        <strain evidence="7">VT162</strain>
    </source>
</reference>
<name>A0AAD5VCI5_9APHY</name>
<dbReference type="Gene3D" id="3.40.50.1820">
    <property type="entry name" value="alpha/beta hydrolase"/>
    <property type="match status" value="1"/>
</dbReference>
<evidence type="ECO:0000256" key="1">
    <source>
        <dbReference type="ARBA" id="ARBA00010040"/>
    </source>
</evidence>
<evidence type="ECO:0000256" key="4">
    <source>
        <dbReference type="ARBA" id="ARBA00032829"/>
    </source>
</evidence>
<protein>
    <recommendedName>
        <fullName evidence="4">Dipeptidyl-peptidase V</fullName>
    </recommendedName>
</protein>
<comment type="similarity">
    <text evidence="1">Belongs to the peptidase S9C family.</text>
</comment>
<dbReference type="InterPro" id="IPR001375">
    <property type="entry name" value="Peptidase_S9_cat"/>
</dbReference>
<dbReference type="PANTHER" id="PTHR42776">
    <property type="entry name" value="SERINE PEPTIDASE S9 FAMILY MEMBER"/>
    <property type="match status" value="1"/>
</dbReference>
<evidence type="ECO:0000256" key="2">
    <source>
        <dbReference type="ARBA" id="ARBA00022729"/>
    </source>
</evidence>
<dbReference type="Proteomes" id="UP001212997">
    <property type="component" value="Unassembled WGS sequence"/>
</dbReference>
<feature type="chain" id="PRO_5042120857" description="Dipeptidyl-peptidase V" evidence="5">
    <location>
        <begin position="18"/>
        <end position="773"/>
    </location>
</feature>
<sequence>MWLPQAWKVPLLGLVAQVPLQGLRQPPQSQNTTLWPQGGDFALKQGTDVFSPIDLIELARPGVGVANPSGDLILVPVTKYSSEDGKNHKSIFLVPFETTYKPLELPLVNGGETFWIDSRTVGKVVEEGEGKDKVKALYAIRLRFESDSALSSSLTPAFIGKFPTNSAANFKYSGRSEYLVFSDYVYPDGDITTAKDQDEAWENRGNSALVYDETAERLWDTWAGPKRSSIFSVKLTQNPDRDWVLGSKYVNLLNGTGHSSPLEPFGGPGHFGVSQSHLVYSTKDPLLRQAWHSRQSVRAGSSLFSSLAVTRYFFAGPYCPFDGTSKPRELTSGNQGYTQNPVLNAQGDKAAWIEQDKDENVDGRSKIFSRNGQSIYFTAGDIARVKVFVLPLPPTPSVSTTDPAFSPQYTTPVTLTHTGAVADIQPLPNGEVLFTRSSLTSPNDVFVLRNIGKIDLESPDAQNQANRVVQAVQLTKFTADALSSKTLSEGEDFWFEGSENRTIHGWIIKPKGFEKGERKKWPGLLIIHGGPQSAWEDQWSTRWNPNVFAQQGYFTVAINPTGSTTFGQGMLRRNFNLILLDAHSPTAELTDAIIKDWGGKPYIDLQKGWKYILDQYPEIDPDRTVGAGASYGGYAINWIQGHPEFGFNFKAVVCHDGVFDLRYDAYTSDVTSFMRHAFGGRPWEEDVQEVIRKANPLEFAHRWSIPQLVIHGSKDYRLVEAEGLGAFHTLQQLGIPSRLVIFPDENHWVLSHGNSLKWHYEVFRWFDKFVGKA</sequence>
<dbReference type="Pfam" id="PF00326">
    <property type="entry name" value="Peptidase_S9"/>
    <property type="match status" value="1"/>
</dbReference>
<accession>A0AAD5VCI5</accession>